<dbReference type="EMBL" id="JAOTPO010000018">
    <property type="protein sequence ID" value="MDE5415612.1"/>
    <property type="molecule type" value="Genomic_DNA"/>
</dbReference>
<keyword evidence="1" id="KW-0808">Transferase</keyword>
<keyword evidence="2" id="KW-1185">Reference proteome</keyword>
<reference evidence="1" key="1">
    <citation type="submission" date="2024-05" db="EMBL/GenBank/DDBJ databases">
        <title>Alkalihalobacillus sp. strain MEB203 novel alkaliphilic bacterium from Lonar Lake, India.</title>
        <authorList>
            <person name="Joshi A."/>
            <person name="Thite S."/>
            <person name="Mengade P."/>
        </authorList>
    </citation>
    <scope>NUCLEOTIDE SEQUENCE</scope>
    <source>
        <strain evidence="1">MEB 203</strain>
    </source>
</reference>
<name>A0ABT5VJH6_9BACI</name>
<keyword evidence="1" id="KW-0449">Lipoprotein</keyword>
<dbReference type="SMART" id="SM01298">
    <property type="entry name" value="KapB"/>
    <property type="match status" value="1"/>
</dbReference>
<dbReference type="Proteomes" id="UP001148125">
    <property type="component" value="Unassembled WGS sequence"/>
</dbReference>
<protein>
    <submittedName>
        <fullName evidence="1">Kinase-associated lipoprotein B</fullName>
    </submittedName>
</protein>
<accession>A0ABT5VJH6</accession>
<dbReference type="SUPFAM" id="SSF141251">
    <property type="entry name" value="Kinase-associated protein B-like"/>
    <property type="match status" value="1"/>
</dbReference>
<proteinExistence type="predicted"/>
<dbReference type="GO" id="GO:0016301">
    <property type="term" value="F:kinase activity"/>
    <property type="evidence" value="ECO:0007669"/>
    <property type="project" value="UniProtKB-KW"/>
</dbReference>
<comment type="caution">
    <text evidence="1">The sequence shown here is derived from an EMBL/GenBank/DDBJ whole genome shotgun (WGS) entry which is preliminary data.</text>
</comment>
<dbReference type="InterPro" id="IPR038080">
    <property type="entry name" value="KapB_sf"/>
</dbReference>
<dbReference type="Pfam" id="PF08810">
    <property type="entry name" value="KapB"/>
    <property type="match status" value="1"/>
</dbReference>
<dbReference type="Gene3D" id="2.30.30.430">
    <property type="entry name" value="Kinase associated protein B domain"/>
    <property type="match status" value="1"/>
</dbReference>
<evidence type="ECO:0000313" key="2">
    <source>
        <dbReference type="Proteomes" id="UP001148125"/>
    </source>
</evidence>
<dbReference type="RefSeq" id="WP_275120214.1">
    <property type="nucleotide sequence ID" value="NZ_JAOTPO010000018.1"/>
</dbReference>
<organism evidence="1 2">
    <name type="scientific">Alkalihalobacterium chitinilyticum</name>
    <dbReference type="NCBI Taxonomy" id="2980103"/>
    <lineage>
        <taxon>Bacteria</taxon>
        <taxon>Bacillati</taxon>
        <taxon>Bacillota</taxon>
        <taxon>Bacilli</taxon>
        <taxon>Bacillales</taxon>
        <taxon>Bacillaceae</taxon>
        <taxon>Alkalihalobacterium</taxon>
    </lineage>
</organism>
<sequence>MENQLEMGQKVTGIYKTGKYIGEITNIRPSQYVVRVLAVLKHPDQGDLHNPKETDVALFHERRALAHREQTNIPAVYVKPYDGEVPAYEESLKEALQKQYTKLEEDGSDWAKKSMELLHSLEKDYFK</sequence>
<evidence type="ECO:0000313" key="1">
    <source>
        <dbReference type="EMBL" id="MDE5415612.1"/>
    </source>
</evidence>
<dbReference type="InterPro" id="IPR014916">
    <property type="entry name" value="KapB"/>
</dbReference>
<gene>
    <name evidence="1" type="ORF">N7Z68_19890</name>
</gene>
<keyword evidence="1" id="KW-0418">Kinase</keyword>